<protein>
    <recommendedName>
        <fullName evidence="4">F-box domain-containing protein</fullName>
    </recommendedName>
</protein>
<keyword evidence="1" id="KW-1133">Transmembrane helix</keyword>
<reference evidence="2 3" key="2">
    <citation type="journal article" date="2013" name="PLoS Genet.">
        <title>Comparative genome structure, secondary metabolite, and effector coding capacity across Cochliobolus pathogens.</title>
        <authorList>
            <person name="Condon B.J."/>
            <person name="Leng Y."/>
            <person name="Wu D."/>
            <person name="Bushley K.E."/>
            <person name="Ohm R.A."/>
            <person name="Otillar R."/>
            <person name="Martin J."/>
            <person name="Schackwitz W."/>
            <person name="Grimwood J."/>
            <person name="MohdZainudin N."/>
            <person name="Xue C."/>
            <person name="Wang R."/>
            <person name="Manning V.A."/>
            <person name="Dhillon B."/>
            <person name="Tu Z.J."/>
            <person name="Steffenson B.J."/>
            <person name="Salamov A."/>
            <person name="Sun H."/>
            <person name="Lowry S."/>
            <person name="LaButti K."/>
            <person name="Han J."/>
            <person name="Copeland A."/>
            <person name="Lindquist E."/>
            <person name="Barry K."/>
            <person name="Schmutz J."/>
            <person name="Baker S.E."/>
            <person name="Ciuffetti L.M."/>
            <person name="Grigoriev I.V."/>
            <person name="Zhong S."/>
            <person name="Turgeon B.G."/>
        </authorList>
    </citation>
    <scope>NUCLEOTIDE SEQUENCE [LARGE SCALE GENOMIC DNA]</scope>
    <source>
        <strain evidence="3">28A</strain>
    </source>
</reference>
<reference evidence="2 3" key="1">
    <citation type="journal article" date="2012" name="PLoS Pathog.">
        <title>Diverse lifestyles and strategies of plant pathogenesis encoded in the genomes of eighteen Dothideomycetes fungi.</title>
        <authorList>
            <person name="Ohm R.A."/>
            <person name="Feau N."/>
            <person name="Henrissat B."/>
            <person name="Schoch C.L."/>
            <person name="Horwitz B.A."/>
            <person name="Barry K.W."/>
            <person name="Condon B.J."/>
            <person name="Copeland A.C."/>
            <person name="Dhillon B."/>
            <person name="Glaser F."/>
            <person name="Hesse C.N."/>
            <person name="Kosti I."/>
            <person name="LaButti K."/>
            <person name="Lindquist E.A."/>
            <person name="Lucas S."/>
            <person name="Salamov A.A."/>
            <person name="Bradshaw R.E."/>
            <person name="Ciuffetti L."/>
            <person name="Hamelin R.C."/>
            <person name="Kema G.H.J."/>
            <person name="Lawrence C."/>
            <person name="Scott J.A."/>
            <person name="Spatafora J.W."/>
            <person name="Turgeon B.G."/>
            <person name="de Wit P.J.G.M."/>
            <person name="Zhong S."/>
            <person name="Goodwin S.B."/>
            <person name="Grigoriev I.V."/>
        </authorList>
    </citation>
    <scope>NUCLEOTIDE SEQUENCE [LARGE SCALE GENOMIC DNA]</scope>
    <source>
        <strain evidence="3">28A</strain>
    </source>
</reference>
<organism evidence="2 3">
    <name type="scientific">Exserohilum turcicum (strain 28A)</name>
    <name type="common">Northern leaf blight fungus</name>
    <name type="synonym">Setosphaeria turcica</name>
    <dbReference type="NCBI Taxonomy" id="671987"/>
    <lineage>
        <taxon>Eukaryota</taxon>
        <taxon>Fungi</taxon>
        <taxon>Dikarya</taxon>
        <taxon>Ascomycota</taxon>
        <taxon>Pezizomycotina</taxon>
        <taxon>Dothideomycetes</taxon>
        <taxon>Pleosporomycetidae</taxon>
        <taxon>Pleosporales</taxon>
        <taxon>Pleosporineae</taxon>
        <taxon>Pleosporaceae</taxon>
        <taxon>Exserohilum</taxon>
    </lineage>
</organism>
<evidence type="ECO:0000313" key="3">
    <source>
        <dbReference type="Proteomes" id="UP000016935"/>
    </source>
</evidence>
<dbReference type="RefSeq" id="XP_008026979.1">
    <property type="nucleotide sequence ID" value="XM_008028788.1"/>
</dbReference>
<evidence type="ECO:0000256" key="1">
    <source>
        <dbReference type="SAM" id="Phobius"/>
    </source>
</evidence>
<dbReference type="AlphaFoldDB" id="R0K586"/>
<dbReference type="Proteomes" id="UP000016935">
    <property type="component" value="Unassembled WGS sequence"/>
</dbReference>
<dbReference type="GeneID" id="19403601"/>
<evidence type="ECO:0008006" key="4">
    <source>
        <dbReference type="Google" id="ProtNLM"/>
    </source>
</evidence>
<dbReference type="HOGENOM" id="CLU_1137828_0_0_1"/>
<dbReference type="EMBL" id="KB908703">
    <property type="protein sequence ID" value="EOA84669.1"/>
    <property type="molecule type" value="Genomic_DNA"/>
</dbReference>
<gene>
    <name evidence="2" type="ORF">SETTUDRAFT_31921</name>
</gene>
<proteinExistence type="predicted"/>
<sequence length="272" mass="30849">MRTSVLGLSGYASVLWNWFKSSPPIQDTANSSPSDTSSFSRLPAEVVLNVCEHLSAHDLWNNARPASRQLAACAKEVLPRKVFQGNSSHVSWCCFWCSLGEQNLITACKPITSLFANEKSLHFPVLSDYALIATLVFGDLCNLTAGREPHIRIRLGEDEGDGVTVGTEELQRQLRWRGPYSVQDLQSHQREFLVWYYAKRRKERARGRIMATLAFTAHTLRFLAMTAALLISGMAFALIFCVTLYTCRIFRNFYRRINNLVRFCVGKEPLYD</sequence>
<keyword evidence="3" id="KW-1185">Reference proteome</keyword>
<feature type="transmembrane region" description="Helical" evidence="1">
    <location>
        <begin position="222"/>
        <end position="247"/>
    </location>
</feature>
<name>R0K586_EXST2</name>
<keyword evidence="1" id="KW-0812">Transmembrane</keyword>
<dbReference type="SUPFAM" id="SSF81383">
    <property type="entry name" value="F-box domain"/>
    <property type="match status" value="1"/>
</dbReference>
<evidence type="ECO:0000313" key="2">
    <source>
        <dbReference type="EMBL" id="EOA84669.1"/>
    </source>
</evidence>
<keyword evidence="1" id="KW-0472">Membrane</keyword>
<accession>R0K586</accession>
<dbReference type="OrthoDB" id="3690794at2759"/>
<dbReference type="InterPro" id="IPR036047">
    <property type="entry name" value="F-box-like_dom_sf"/>
</dbReference>